<name>A0A8S5VEG4_9CAUD</name>
<evidence type="ECO:0000313" key="1">
    <source>
        <dbReference type="EMBL" id="DAG05072.1"/>
    </source>
</evidence>
<sequence length="30" mass="3557">MLVSYINSIGEIEVNDNRNREAIEYDTREI</sequence>
<organism evidence="1">
    <name type="scientific">Siphoviridae sp. ctuy39</name>
    <dbReference type="NCBI Taxonomy" id="2825719"/>
    <lineage>
        <taxon>Viruses</taxon>
        <taxon>Duplodnaviria</taxon>
        <taxon>Heunggongvirae</taxon>
        <taxon>Uroviricota</taxon>
        <taxon>Caudoviricetes</taxon>
    </lineage>
</organism>
<accession>A0A8S5VEG4</accession>
<dbReference type="EMBL" id="BK016249">
    <property type="protein sequence ID" value="DAG05072.1"/>
    <property type="molecule type" value="Genomic_DNA"/>
</dbReference>
<reference evidence="1" key="1">
    <citation type="journal article" date="2021" name="Proc. Natl. Acad. Sci. U.S.A.">
        <title>A Catalog of Tens of Thousands of Viruses from Human Metagenomes Reveals Hidden Associations with Chronic Diseases.</title>
        <authorList>
            <person name="Tisza M.J."/>
            <person name="Buck C.B."/>
        </authorList>
    </citation>
    <scope>NUCLEOTIDE SEQUENCE</scope>
    <source>
        <strain evidence="1">Ctuy39</strain>
    </source>
</reference>
<proteinExistence type="predicted"/>
<protein>
    <submittedName>
        <fullName evidence="1">Uncharacterized protein</fullName>
    </submittedName>
</protein>